<dbReference type="GeneID" id="76833863"/>
<dbReference type="Gene3D" id="1.10.10.10">
    <property type="entry name" value="Winged helix-like DNA-binding domain superfamily/Winged helix DNA-binding domain"/>
    <property type="match status" value="1"/>
</dbReference>
<reference evidence="3" key="1">
    <citation type="submission" date="2022-11" db="EMBL/GenBank/DDBJ databases">
        <title>Complete genome sequence of Methanogenium organophilum DSM 3596.</title>
        <authorList>
            <person name="Chen S.-C."/>
            <person name="Lai S.-J."/>
            <person name="You Y.-T."/>
        </authorList>
    </citation>
    <scope>NUCLEOTIDE SEQUENCE</scope>
    <source>
        <strain evidence="3">DSM 3596</strain>
    </source>
</reference>
<dbReference type="InterPro" id="IPR036388">
    <property type="entry name" value="WH-like_DNA-bd_sf"/>
</dbReference>
<dbReference type="Pfam" id="PF02001">
    <property type="entry name" value="DUF134"/>
    <property type="match status" value="1"/>
</dbReference>
<organism evidence="3 4">
    <name type="scientific">Methanogenium organophilum</name>
    <dbReference type="NCBI Taxonomy" id="2199"/>
    <lineage>
        <taxon>Archaea</taxon>
        <taxon>Methanobacteriati</taxon>
        <taxon>Methanobacteriota</taxon>
        <taxon>Stenosarchaea group</taxon>
        <taxon>Methanomicrobia</taxon>
        <taxon>Methanomicrobiales</taxon>
        <taxon>Methanomicrobiaceae</taxon>
        <taxon>Methanogenium</taxon>
    </lineage>
</organism>
<dbReference type="SUPFAM" id="SSF88659">
    <property type="entry name" value="Sigma3 and sigma4 domains of RNA polymerase sigma factors"/>
    <property type="match status" value="1"/>
</dbReference>
<proteinExistence type="inferred from homology"/>
<dbReference type="InterPro" id="IPR002852">
    <property type="entry name" value="UPF0251"/>
</dbReference>
<dbReference type="AlphaFoldDB" id="A0A9X9T911"/>
<name>A0A9X9T911_METOG</name>
<evidence type="ECO:0000256" key="2">
    <source>
        <dbReference type="HAMAP-Rule" id="MF_00674"/>
    </source>
</evidence>
<dbReference type="PANTHER" id="PTHR37478">
    <property type="match status" value="1"/>
</dbReference>
<dbReference type="RefSeq" id="WP_268186953.1">
    <property type="nucleotide sequence ID" value="NZ_CP113361.1"/>
</dbReference>
<dbReference type="InterPro" id="IPR013324">
    <property type="entry name" value="RNA_pol_sigma_r3/r4-like"/>
</dbReference>
<keyword evidence="4" id="KW-1185">Reference proteome</keyword>
<protein>
    <recommendedName>
        <fullName evidence="2">UPF0251 protein OU421_02135</fullName>
    </recommendedName>
</protein>
<accession>A0A9X9T911</accession>
<dbReference type="Proteomes" id="UP001163096">
    <property type="component" value="Chromosome"/>
</dbReference>
<evidence type="ECO:0000313" key="3">
    <source>
        <dbReference type="EMBL" id="WAI01692.1"/>
    </source>
</evidence>
<sequence length="127" mass="14572">MNYGAGKGNRRRGRPRRARMIENEGLWRCYAPCCGRDERTREVVSLLPEELEAFRLVDSEGLDQESAAERMNVSRRTLWRDVHTARRKVADALSEGKVIVISDCGQNDQETCHLLDTQDETLPQPEE</sequence>
<evidence type="ECO:0000256" key="1">
    <source>
        <dbReference type="ARBA" id="ARBA00009350"/>
    </source>
</evidence>
<dbReference type="EMBL" id="CP113361">
    <property type="protein sequence ID" value="WAI01692.1"/>
    <property type="molecule type" value="Genomic_DNA"/>
</dbReference>
<gene>
    <name evidence="3" type="ORF">OU421_02135</name>
</gene>
<evidence type="ECO:0000313" key="4">
    <source>
        <dbReference type="Proteomes" id="UP001163096"/>
    </source>
</evidence>
<comment type="similarity">
    <text evidence="1 2">Belongs to the UPF0251 family.</text>
</comment>
<dbReference type="HAMAP" id="MF_00674">
    <property type="entry name" value="UPF0251"/>
    <property type="match status" value="1"/>
</dbReference>
<dbReference type="KEGG" id="mou:OU421_02135"/>
<dbReference type="PANTHER" id="PTHR37478:SF2">
    <property type="entry name" value="UPF0251 PROTEIN TK0562"/>
    <property type="match status" value="1"/>
</dbReference>